<dbReference type="AlphaFoldDB" id="A0A9E5JUR9"/>
<dbReference type="EMBL" id="JAAONZ010000003">
    <property type="protein sequence ID" value="NHO64950.1"/>
    <property type="molecule type" value="Genomic_DNA"/>
</dbReference>
<dbReference type="InterPro" id="IPR013362">
    <property type="entry name" value="Pilus_4_PilV"/>
</dbReference>
<evidence type="ECO:0000313" key="3">
    <source>
        <dbReference type="EMBL" id="NHO64950.1"/>
    </source>
</evidence>
<feature type="domain" description="Type IV pilin Tt1218-like" evidence="2">
    <location>
        <begin position="39"/>
        <end position="108"/>
    </location>
</feature>
<gene>
    <name evidence="3" type="primary">pilV</name>
    <name evidence="3" type="ORF">G8770_05270</name>
</gene>
<dbReference type="RefSeq" id="WP_167182779.1">
    <property type="nucleotide sequence ID" value="NZ_JAAONZ010000003.1"/>
</dbReference>
<dbReference type="Proteomes" id="UP000787472">
    <property type="component" value="Unassembled WGS sequence"/>
</dbReference>
<organism evidence="3 4">
    <name type="scientific">Pseudomaricurvus hydrocarbonicus</name>
    <dbReference type="NCBI Taxonomy" id="1470433"/>
    <lineage>
        <taxon>Bacteria</taxon>
        <taxon>Pseudomonadati</taxon>
        <taxon>Pseudomonadota</taxon>
        <taxon>Gammaproteobacteria</taxon>
        <taxon>Cellvibrionales</taxon>
        <taxon>Cellvibrionaceae</taxon>
        <taxon>Pseudomaricurvus</taxon>
    </lineage>
</organism>
<evidence type="ECO:0000256" key="1">
    <source>
        <dbReference type="SAM" id="Phobius"/>
    </source>
</evidence>
<dbReference type="Pfam" id="PF22150">
    <property type="entry name" value="Tt1218-like"/>
    <property type="match status" value="1"/>
</dbReference>
<evidence type="ECO:0000259" key="2">
    <source>
        <dbReference type="Pfam" id="PF22150"/>
    </source>
</evidence>
<keyword evidence="1" id="KW-0472">Membrane</keyword>
<protein>
    <submittedName>
        <fullName evidence="3">Type IV pilus modification protein PilV</fullName>
    </submittedName>
</protein>
<comment type="caution">
    <text evidence="3">The sequence shown here is derived from an EMBL/GenBank/DDBJ whole genome shotgun (WGS) entry which is preliminary data.</text>
</comment>
<accession>A0A9E5JUR9</accession>
<evidence type="ECO:0000313" key="4">
    <source>
        <dbReference type="Proteomes" id="UP000787472"/>
    </source>
</evidence>
<keyword evidence="4" id="KW-1185">Reference proteome</keyword>
<keyword evidence="1" id="KW-1133">Transmembrane helix</keyword>
<dbReference type="NCBIfam" id="TIGR02532">
    <property type="entry name" value="IV_pilin_GFxxxE"/>
    <property type="match status" value="1"/>
</dbReference>
<sequence length="197" mass="21024">MKKCLMNRTALASQRGVGLIEVLIAILVIAIGILGSISLQLSSKRLGHEAVQRTLAANLAQDLMERMRSNPSELTSYVMSWKSGDAALTATKDCATNSCTTAELVAHDQAQWVNELQGVSETRVLIVGDAAVQTGGVQQPSVCVTNTNGYVTVAIAWRGYQALSDPGLSTCGDDTGLYGANNEYRQVLSLSSYIKEL</sequence>
<feature type="transmembrane region" description="Helical" evidence="1">
    <location>
        <begin position="20"/>
        <end position="39"/>
    </location>
</feature>
<dbReference type="NCBIfam" id="TIGR02523">
    <property type="entry name" value="type_IV_pilV"/>
    <property type="match status" value="1"/>
</dbReference>
<keyword evidence="1" id="KW-0812">Transmembrane</keyword>
<proteinExistence type="predicted"/>
<reference evidence="3" key="1">
    <citation type="submission" date="2020-03" db="EMBL/GenBank/DDBJ databases">
        <authorList>
            <person name="Guo F."/>
        </authorList>
    </citation>
    <scope>NUCLEOTIDE SEQUENCE</scope>
    <source>
        <strain evidence="3">JCM 30134</strain>
    </source>
</reference>
<dbReference type="Pfam" id="PF07963">
    <property type="entry name" value="N_methyl"/>
    <property type="match status" value="1"/>
</dbReference>
<dbReference type="InterPro" id="IPR054402">
    <property type="entry name" value="Tt1218-like_dom"/>
</dbReference>
<dbReference type="InterPro" id="IPR012902">
    <property type="entry name" value="N_methyl_site"/>
</dbReference>
<name>A0A9E5JUR9_9GAMM</name>